<proteinExistence type="inferred from homology"/>
<dbReference type="GO" id="GO:0004639">
    <property type="term" value="F:phosphoribosylaminoimidazolesuccinocarboxamide synthase activity"/>
    <property type="evidence" value="ECO:0007669"/>
    <property type="project" value="UniProtKB-EC"/>
</dbReference>
<evidence type="ECO:0000313" key="10">
    <source>
        <dbReference type="EMBL" id="MEQ3550971.1"/>
    </source>
</evidence>
<comment type="similarity">
    <text evidence="2 8">Belongs to the SAICAR synthetase family.</text>
</comment>
<dbReference type="InterPro" id="IPR001636">
    <property type="entry name" value="SAICAR_synth"/>
</dbReference>
<sequence>MKLVHSGKVRELYLDSSTDPAELLLVASDRLSIYDVVLPTPVPDKGAILTALSLYWFDRTADLVPNHVLGTHDIPDEFAGRAVRCRPLQMLPVECIARGYLTGLGLKEYQKDGTVSGVRLPDGLVEGSQLPEPIFTPTTKAPVGEHDEFMTYDDVVSLLGADTAARLRELTLEVYRRGAESAAGGGILVADTKLEFGRDAGGEIVLGDEVLTPDSSRFWPADSYEPGRTQFSFDKQYVRDWSAGLDWDRTAPGPEVPAEVIGVVHDRYAEVYQRITGTPWGSPTAH</sequence>
<keyword evidence="6 8" id="KW-0067">ATP-binding</keyword>
<protein>
    <recommendedName>
        <fullName evidence="8">Phosphoribosylaminoimidazole-succinocarboxamide synthase</fullName>
        <ecNumber evidence="8">6.3.2.6</ecNumber>
    </recommendedName>
    <alternativeName>
        <fullName evidence="8">SAICAR synthetase</fullName>
    </alternativeName>
</protein>
<dbReference type="Pfam" id="PF01259">
    <property type="entry name" value="SAICAR_synt"/>
    <property type="match status" value="1"/>
</dbReference>
<organism evidence="10 11">
    <name type="scientific">Pseudonocardia nematodicida</name>
    <dbReference type="NCBI Taxonomy" id="1206997"/>
    <lineage>
        <taxon>Bacteria</taxon>
        <taxon>Bacillati</taxon>
        <taxon>Actinomycetota</taxon>
        <taxon>Actinomycetes</taxon>
        <taxon>Pseudonocardiales</taxon>
        <taxon>Pseudonocardiaceae</taxon>
        <taxon>Pseudonocardia</taxon>
    </lineage>
</organism>
<keyword evidence="11" id="KW-1185">Reference proteome</keyword>
<evidence type="ECO:0000256" key="4">
    <source>
        <dbReference type="ARBA" id="ARBA00022741"/>
    </source>
</evidence>
<accession>A0ABV1K9Y4</accession>
<dbReference type="HAMAP" id="MF_00137">
    <property type="entry name" value="SAICAR_synth"/>
    <property type="match status" value="1"/>
</dbReference>
<reference evidence="10 11" key="1">
    <citation type="submission" date="2024-03" db="EMBL/GenBank/DDBJ databases">
        <title>Draft genome sequence of Pseudonocardia nematodicida JCM 31783.</title>
        <authorList>
            <person name="Butdee W."/>
            <person name="Duangmal K."/>
        </authorList>
    </citation>
    <scope>NUCLEOTIDE SEQUENCE [LARGE SCALE GENOMIC DNA]</scope>
    <source>
        <strain evidence="10 11">JCM 31783</strain>
    </source>
</reference>
<evidence type="ECO:0000256" key="8">
    <source>
        <dbReference type="HAMAP-Rule" id="MF_00137"/>
    </source>
</evidence>
<dbReference type="NCBIfam" id="NF010568">
    <property type="entry name" value="PRK13961.1"/>
    <property type="match status" value="1"/>
</dbReference>
<dbReference type="RefSeq" id="WP_349298049.1">
    <property type="nucleotide sequence ID" value="NZ_JBEDNQ010000004.1"/>
</dbReference>
<feature type="domain" description="SAICAR synthetase/ADE2 N-terminal" evidence="9">
    <location>
        <begin position="4"/>
        <end position="250"/>
    </location>
</feature>
<evidence type="ECO:0000256" key="1">
    <source>
        <dbReference type="ARBA" id="ARBA00004672"/>
    </source>
</evidence>
<dbReference type="Gene3D" id="3.30.470.20">
    <property type="entry name" value="ATP-grasp fold, B domain"/>
    <property type="match status" value="1"/>
</dbReference>
<dbReference type="SUPFAM" id="SSF56104">
    <property type="entry name" value="SAICAR synthase-like"/>
    <property type="match status" value="1"/>
</dbReference>
<evidence type="ECO:0000256" key="5">
    <source>
        <dbReference type="ARBA" id="ARBA00022755"/>
    </source>
</evidence>
<evidence type="ECO:0000256" key="2">
    <source>
        <dbReference type="ARBA" id="ARBA00010190"/>
    </source>
</evidence>
<evidence type="ECO:0000256" key="7">
    <source>
        <dbReference type="ARBA" id="ARBA00048475"/>
    </source>
</evidence>
<evidence type="ECO:0000256" key="6">
    <source>
        <dbReference type="ARBA" id="ARBA00022840"/>
    </source>
</evidence>
<dbReference type="Gene3D" id="3.30.200.20">
    <property type="entry name" value="Phosphorylase Kinase, domain 1"/>
    <property type="match status" value="1"/>
</dbReference>
<dbReference type="PANTHER" id="PTHR43700:SF1">
    <property type="entry name" value="PHOSPHORIBOSYLAMINOIMIDAZOLE-SUCCINOCARBOXAMIDE SYNTHASE"/>
    <property type="match status" value="1"/>
</dbReference>
<comment type="catalytic activity">
    <reaction evidence="7 8">
        <text>5-amino-1-(5-phospho-D-ribosyl)imidazole-4-carboxylate + L-aspartate + ATP = (2S)-2-[5-amino-1-(5-phospho-beta-D-ribosyl)imidazole-4-carboxamido]succinate + ADP + phosphate + 2 H(+)</text>
        <dbReference type="Rhea" id="RHEA:22628"/>
        <dbReference type="ChEBI" id="CHEBI:15378"/>
        <dbReference type="ChEBI" id="CHEBI:29991"/>
        <dbReference type="ChEBI" id="CHEBI:30616"/>
        <dbReference type="ChEBI" id="CHEBI:43474"/>
        <dbReference type="ChEBI" id="CHEBI:58443"/>
        <dbReference type="ChEBI" id="CHEBI:77657"/>
        <dbReference type="ChEBI" id="CHEBI:456216"/>
        <dbReference type="EC" id="6.3.2.6"/>
    </reaction>
</comment>
<gene>
    <name evidence="8" type="primary">purC</name>
    <name evidence="10" type="ORF">WIS52_10845</name>
</gene>
<evidence type="ECO:0000256" key="3">
    <source>
        <dbReference type="ARBA" id="ARBA00022598"/>
    </source>
</evidence>
<comment type="pathway">
    <text evidence="1 8">Purine metabolism; IMP biosynthesis via de novo pathway; 5-amino-1-(5-phospho-D-ribosyl)imidazole-4-carboxamide from 5-amino-1-(5-phospho-D-ribosyl)imidazole-4-carboxylate: step 1/2.</text>
</comment>
<dbReference type="InterPro" id="IPR028923">
    <property type="entry name" value="SAICAR_synt/ADE2_N"/>
</dbReference>
<keyword evidence="5 8" id="KW-0658">Purine biosynthesis</keyword>
<keyword evidence="3 8" id="KW-0436">Ligase</keyword>
<name>A0ABV1K9Y4_9PSEU</name>
<dbReference type="Proteomes" id="UP001494902">
    <property type="component" value="Unassembled WGS sequence"/>
</dbReference>
<comment type="caution">
    <text evidence="10">The sequence shown here is derived from an EMBL/GenBank/DDBJ whole genome shotgun (WGS) entry which is preliminary data.</text>
</comment>
<keyword evidence="4 8" id="KW-0547">Nucleotide-binding</keyword>
<dbReference type="EC" id="6.3.2.6" evidence="8"/>
<dbReference type="CDD" id="cd01414">
    <property type="entry name" value="SAICAR_synt_Sc"/>
    <property type="match status" value="1"/>
</dbReference>
<dbReference type="EMBL" id="JBEDNQ010000004">
    <property type="protein sequence ID" value="MEQ3550971.1"/>
    <property type="molecule type" value="Genomic_DNA"/>
</dbReference>
<evidence type="ECO:0000313" key="11">
    <source>
        <dbReference type="Proteomes" id="UP001494902"/>
    </source>
</evidence>
<dbReference type="PANTHER" id="PTHR43700">
    <property type="entry name" value="PHOSPHORIBOSYLAMINOIMIDAZOLE-SUCCINOCARBOXAMIDE SYNTHASE"/>
    <property type="match status" value="1"/>
</dbReference>
<evidence type="ECO:0000259" key="9">
    <source>
        <dbReference type="Pfam" id="PF01259"/>
    </source>
</evidence>
<dbReference type="NCBIfam" id="TIGR00081">
    <property type="entry name" value="purC"/>
    <property type="match status" value="1"/>
</dbReference>